<sequence>MKEFVINDNDSGQRIDKFVAKALPDLPKSMMYRLIRKKDIKINGKRCDISDRLNTGDIITIYVKDEVSAEKKHDMSFLKCSPELEIVYEDENVLIVNKPVGLDSHSNGSPMTDTLIDKIKHYLYNKKEYLPDTESSFAPALCSRLDRNTCGLVTAAKTACALREINEAIRSGNVHKIYHCIAVGRLPQKEDIITAYHQKDESRNLVKISDSPVDGYKPIKTGYRVLSEKGTLSLVEVTLYTGRTHQIRAHLAHIGAPLLGDGKYGSVAANKRYGVFRQALCAYSLEFLIPKTSDMHYLNTLELKAPKPDFEKKFFS</sequence>
<keyword evidence="8" id="KW-0694">RNA-binding</keyword>
<evidence type="ECO:0000256" key="7">
    <source>
        <dbReference type="PIRSR" id="PIRSR606225-1"/>
    </source>
</evidence>
<dbReference type="AlphaFoldDB" id="A0A1M7H267"/>
<organism evidence="11 12">
    <name type="scientific">Ruminococcus flavefaciens</name>
    <dbReference type="NCBI Taxonomy" id="1265"/>
    <lineage>
        <taxon>Bacteria</taxon>
        <taxon>Bacillati</taxon>
        <taxon>Bacillota</taxon>
        <taxon>Clostridia</taxon>
        <taxon>Eubacteriales</taxon>
        <taxon>Oscillospiraceae</taxon>
        <taxon>Ruminococcus</taxon>
    </lineage>
</organism>
<dbReference type="InterPro" id="IPR006225">
    <property type="entry name" value="PsdUridine_synth_RluC/D"/>
</dbReference>
<evidence type="ECO:0000313" key="12">
    <source>
        <dbReference type="Proteomes" id="UP000184394"/>
    </source>
</evidence>
<feature type="domain" description="RNA-binding S4" evidence="10">
    <location>
        <begin position="13"/>
        <end position="72"/>
    </location>
</feature>
<dbReference type="InterPro" id="IPR006145">
    <property type="entry name" value="PsdUridine_synth_RsuA/RluA"/>
</dbReference>
<comment type="catalytic activity">
    <reaction evidence="2">
        <text>uridine(955/2504/2580) in 23S rRNA = pseudouridine(955/2504/2580) in 23S rRNA</text>
        <dbReference type="Rhea" id="RHEA:42528"/>
        <dbReference type="Rhea" id="RHEA-COMP:10099"/>
        <dbReference type="Rhea" id="RHEA-COMP:10100"/>
        <dbReference type="ChEBI" id="CHEBI:65314"/>
        <dbReference type="ChEBI" id="CHEBI:65315"/>
        <dbReference type="EC" id="5.4.99.24"/>
    </reaction>
</comment>
<dbReference type="InterPro" id="IPR050188">
    <property type="entry name" value="RluA_PseudoU_synthase"/>
</dbReference>
<evidence type="ECO:0000256" key="2">
    <source>
        <dbReference type="ARBA" id="ARBA00000381"/>
    </source>
</evidence>
<evidence type="ECO:0000256" key="1">
    <source>
        <dbReference type="ARBA" id="ARBA00000073"/>
    </source>
</evidence>
<accession>A0A1M7H267</accession>
<dbReference type="Pfam" id="PF01479">
    <property type="entry name" value="S4"/>
    <property type="match status" value="1"/>
</dbReference>
<evidence type="ECO:0000256" key="9">
    <source>
        <dbReference type="RuleBase" id="RU362028"/>
    </source>
</evidence>
<dbReference type="PROSITE" id="PS50889">
    <property type="entry name" value="S4"/>
    <property type="match status" value="1"/>
</dbReference>
<dbReference type="GO" id="GO:0003723">
    <property type="term" value="F:RNA binding"/>
    <property type="evidence" value="ECO:0007669"/>
    <property type="project" value="UniProtKB-KW"/>
</dbReference>
<proteinExistence type="inferred from homology"/>
<dbReference type="EMBL" id="FRCT01000002">
    <property type="protein sequence ID" value="SHM22705.1"/>
    <property type="molecule type" value="Genomic_DNA"/>
</dbReference>
<dbReference type="PANTHER" id="PTHR21600:SF92">
    <property type="entry name" value="RIBOSOMAL LARGE SUBUNIT PSEUDOURIDINE SYNTHASE C"/>
    <property type="match status" value="1"/>
</dbReference>
<evidence type="ECO:0000313" key="11">
    <source>
        <dbReference type="EMBL" id="SHM22705.1"/>
    </source>
</evidence>
<dbReference type="GO" id="GO:0120159">
    <property type="term" value="F:rRNA pseudouridine synthase activity"/>
    <property type="evidence" value="ECO:0007669"/>
    <property type="project" value="UniProtKB-ARBA"/>
</dbReference>
<evidence type="ECO:0000259" key="10">
    <source>
        <dbReference type="SMART" id="SM00363"/>
    </source>
</evidence>
<dbReference type="CDD" id="cd00165">
    <property type="entry name" value="S4"/>
    <property type="match status" value="1"/>
</dbReference>
<dbReference type="GO" id="GO:0000455">
    <property type="term" value="P:enzyme-directed rRNA pseudouridine synthesis"/>
    <property type="evidence" value="ECO:0007669"/>
    <property type="project" value="UniProtKB-ARBA"/>
</dbReference>
<dbReference type="SUPFAM" id="SSF55174">
    <property type="entry name" value="Alpha-L RNA-binding motif"/>
    <property type="match status" value="1"/>
</dbReference>
<comment type="function">
    <text evidence="3">Responsible for synthesis of pseudouridine from uracil at positions 955, 2504 and 2580 in 23S ribosomal RNA.</text>
</comment>
<keyword evidence="6 9" id="KW-0413">Isomerase</keyword>
<dbReference type="EC" id="5.4.99.-" evidence="9"/>
<comment type="catalytic activity">
    <reaction evidence="1 9">
        <text>a uridine in RNA = a pseudouridine in RNA</text>
        <dbReference type="Rhea" id="RHEA:48348"/>
        <dbReference type="Rhea" id="RHEA-COMP:12068"/>
        <dbReference type="Rhea" id="RHEA-COMP:12069"/>
        <dbReference type="ChEBI" id="CHEBI:65314"/>
        <dbReference type="ChEBI" id="CHEBI:65315"/>
    </reaction>
</comment>
<evidence type="ECO:0000256" key="8">
    <source>
        <dbReference type="PROSITE-ProRule" id="PRU00182"/>
    </source>
</evidence>
<dbReference type="SMART" id="SM00363">
    <property type="entry name" value="S4"/>
    <property type="match status" value="1"/>
</dbReference>
<reference evidence="11 12" key="1">
    <citation type="submission" date="2016-11" db="EMBL/GenBank/DDBJ databases">
        <authorList>
            <person name="Jaros S."/>
            <person name="Januszkiewicz K."/>
            <person name="Wedrychowicz H."/>
        </authorList>
    </citation>
    <scope>NUCLEOTIDE SEQUENCE [LARGE SCALE GENOMIC DNA]</scope>
    <source>
        <strain evidence="11 12">Y1</strain>
    </source>
</reference>
<evidence type="ECO:0000256" key="4">
    <source>
        <dbReference type="ARBA" id="ARBA00010876"/>
    </source>
</evidence>
<dbReference type="Pfam" id="PF00849">
    <property type="entry name" value="PseudoU_synth_2"/>
    <property type="match status" value="1"/>
</dbReference>
<comment type="similarity">
    <text evidence="4 9">Belongs to the pseudouridine synthase RluA family.</text>
</comment>
<dbReference type="PANTHER" id="PTHR21600">
    <property type="entry name" value="MITOCHONDRIAL RNA PSEUDOURIDINE SYNTHASE"/>
    <property type="match status" value="1"/>
</dbReference>
<protein>
    <recommendedName>
        <fullName evidence="9">Pseudouridine synthase</fullName>
        <ecNumber evidence="9">5.4.99.-</ecNumber>
    </recommendedName>
</protein>
<dbReference type="Gene3D" id="3.10.290.10">
    <property type="entry name" value="RNA-binding S4 domain"/>
    <property type="match status" value="1"/>
</dbReference>
<evidence type="ECO:0000256" key="6">
    <source>
        <dbReference type="ARBA" id="ARBA00023235"/>
    </source>
</evidence>
<dbReference type="CDD" id="cd02869">
    <property type="entry name" value="PseudoU_synth_RluA_like"/>
    <property type="match status" value="1"/>
</dbReference>
<dbReference type="RefSeq" id="WP_072948395.1">
    <property type="nucleotide sequence ID" value="NZ_FRCT01000002.1"/>
</dbReference>
<feature type="active site" evidence="7">
    <location>
        <position position="146"/>
    </location>
</feature>
<dbReference type="Gene3D" id="3.30.2350.10">
    <property type="entry name" value="Pseudouridine synthase"/>
    <property type="match status" value="1"/>
</dbReference>
<gene>
    <name evidence="11" type="ORF">SAMN04487860_10283</name>
</gene>
<evidence type="ECO:0000256" key="5">
    <source>
        <dbReference type="ARBA" id="ARBA00022552"/>
    </source>
</evidence>
<evidence type="ECO:0000256" key="3">
    <source>
        <dbReference type="ARBA" id="ARBA00002876"/>
    </source>
</evidence>
<dbReference type="InterPro" id="IPR036986">
    <property type="entry name" value="S4_RNA-bd_sf"/>
</dbReference>
<dbReference type="SUPFAM" id="SSF55120">
    <property type="entry name" value="Pseudouridine synthase"/>
    <property type="match status" value="1"/>
</dbReference>
<name>A0A1M7H267_RUMFL</name>
<dbReference type="InterPro" id="IPR020103">
    <property type="entry name" value="PsdUridine_synth_cat_dom_sf"/>
</dbReference>
<dbReference type="InterPro" id="IPR002942">
    <property type="entry name" value="S4_RNA-bd"/>
</dbReference>
<keyword evidence="5" id="KW-0698">rRNA processing</keyword>
<dbReference type="NCBIfam" id="TIGR00005">
    <property type="entry name" value="rluA_subfam"/>
    <property type="match status" value="1"/>
</dbReference>
<dbReference type="OrthoDB" id="9807829at2"/>
<dbReference type="Proteomes" id="UP000184394">
    <property type="component" value="Unassembled WGS sequence"/>
</dbReference>